<proteinExistence type="predicted"/>
<evidence type="ECO:0000313" key="2">
    <source>
        <dbReference type="Proteomes" id="UP001157502"/>
    </source>
</evidence>
<gene>
    <name evidence="1" type="ORF">DPEC_G00057740</name>
</gene>
<keyword evidence="2" id="KW-1185">Reference proteome</keyword>
<protein>
    <submittedName>
        <fullName evidence="1">Uncharacterized protein</fullName>
    </submittedName>
</protein>
<dbReference type="EMBL" id="CM055732">
    <property type="protein sequence ID" value="KAJ8011394.1"/>
    <property type="molecule type" value="Genomic_DNA"/>
</dbReference>
<name>A0ACC2H5Y0_DALPE</name>
<evidence type="ECO:0000313" key="1">
    <source>
        <dbReference type="EMBL" id="KAJ8011394.1"/>
    </source>
</evidence>
<reference evidence="1" key="1">
    <citation type="submission" date="2021-05" db="EMBL/GenBank/DDBJ databases">
        <authorList>
            <person name="Pan Q."/>
            <person name="Jouanno E."/>
            <person name="Zahm M."/>
            <person name="Klopp C."/>
            <person name="Cabau C."/>
            <person name="Louis A."/>
            <person name="Berthelot C."/>
            <person name="Parey E."/>
            <person name="Roest Crollius H."/>
            <person name="Montfort J."/>
            <person name="Robinson-Rechavi M."/>
            <person name="Bouchez O."/>
            <person name="Lampietro C."/>
            <person name="Lopez Roques C."/>
            <person name="Donnadieu C."/>
            <person name="Postlethwait J."/>
            <person name="Bobe J."/>
            <person name="Dillon D."/>
            <person name="Chandos A."/>
            <person name="von Hippel F."/>
            <person name="Guiguen Y."/>
        </authorList>
    </citation>
    <scope>NUCLEOTIDE SEQUENCE</scope>
    <source>
        <strain evidence="1">YG-Jan2019</strain>
    </source>
</reference>
<dbReference type="Proteomes" id="UP001157502">
    <property type="component" value="Chromosome 5"/>
</dbReference>
<accession>A0ACC2H5Y0</accession>
<comment type="caution">
    <text evidence="1">The sequence shown here is derived from an EMBL/GenBank/DDBJ whole genome shotgun (WGS) entry which is preliminary data.</text>
</comment>
<sequence length="625" mass="71699">MKSLCQICLSKRACSFRVGCYSNACQTEDKMVFITEDLVRRRSEHNNCEIFSLEEVSLHQQDIEKIEHIGRWCKELKILYLQNNLIPRIENVHRLKKLEYLNLALNNIELVENLEGCESLQKLDLTVNFVGRLSSVESLKHNVHLRELFLVGNPCTEFQGYRQYVVATLPQLKYLDGKEIGRSERIRAGQGLEEVRRLIKQQEQEYLRRRASERQEVQREGSEVAQHELKKDRSSPAKLKMPGSDGHVSTDIHNTTPVPENNKGDQGREVEMEDKKRCLSLEDQEREFWETPCAFTPESRLEAHQHLKQNEKAKARETEKTPKAQRTLITPQGKVMNVNEPKLDFCLTEDENNNTVILDLEVYRHMDTSLMDVDVQPTYARVTVKGKVFQLVLPAEVRPDSSTAKRSQTTGHLVLTMPKAQGEIKATKTNPAAKASESSNTPEKKTRDCNSEERLEVDPRKRSMVDLSNIVPRDKSSGEGPLEMSKTRPSTTNQQTHFIDNFVDDPDVPPLIRAAYLVTNGECMQEEHLTRPVKYDAVCHFNDPITMRQETKTTHRRLDSRRSNRDMKLELLAQLPRISTSQSRIKAGRREDTVQAGALYGHVECWPRHQSVAGLDWLLPTGFGE</sequence>
<organism evidence="1 2">
    <name type="scientific">Dallia pectoralis</name>
    <name type="common">Alaska blackfish</name>
    <dbReference type="NCBI Taxonomy" id="75939"/>
    <lineage>
        <taxon>Eukaryota</taxon>
        <taxon>Metazoa</taxon>
        <taxon>Chordata</taxon>
        <taxon>Craniata</taxon>
        <taxon>Vertebrata</taxon>
        <taxon>Euteleostomi</taxon>
        <taxon>Actinopterygii</taxon>
        <taxon>Neopterygii</taxon>
        <taxon>Teleostei</taxon>
        <taxon>Protacanthopterygii</taxon>
        <taxon>Esociformes</taxon>
        <taxon>Umbridae</taxon>
        <taxon>Dallia</taxon>
    </lineage>
</organism>